<keyword evidence="10" id="KW-1185">Reference proteome</keyword>
<dbReference type="GO" id="GO:1990281">
    <property type="term" value="C:efflux pump complex"/>
    <property type="evidence" value="ECO:0007669"/>
    <property type="project" value="TreeGrafter"/>
</dbReference>
<feature type="chain" id="PRO_5004787065" evidence="8">
    <location>
        <begin position="21"/>
        <end position="433"/>
    </location>
</feature>
<evidence type="ECO:0000256" key="8">
    <source>
        <dbReference type="SAM" id="SignalP"/>
    </source>
</evidence>
<dbReference type="AlphaFoldDB" id="W0DX63"/>
<dbReference type="GO" id="GO:0009279">
    <property type="term" value="C:cell outer membrane"/>
    <property type="evidence" value="ECO:0007669"/>
    <property type="project" value="UniProtKB-SubCell"/>
</dbReference>
<reference evidence="9 10" key="1">
    <citation type="submission" date="2013-12" db="EMBL/GenBank/DDBJ databases">
        <authorList>
            <consortium name="DOE Joint Genome Institute"/>
            <person name="Kappler U."/>
            <person name="Huntemann M."/>
            <person name="Han J."/>
            <person name="Chen A."/>
            <person name="Kyrpides N."/>
            <person name="Mavromatis K."/>
            <person name="Markowitz V."/>
            <person name="Palaniappan K."/>
            <person name="Ivanova N."/>
            <person name="Schaumberg A."/>
            <person name="Pati A."/>
            <person name="Liolios K."/>
            <person name="Nordberg H.P."/>
            <person name="Cantor M.N."/>
            <person name="Hua S.X."/>
            <person name="Woyke T."/>
        </authorList>
    </citation>
    <scope>NUCLEOTIDE SEQUENCE [LARGE SCALE GENOMIC DNA]</scope>
    <source>
        <strain evidence="10">AL2</strain>
    </source>
</reference>
<evidence type="ECO:0000256" key="3">
    <source>
        <dbReference type="ARBA" id="ARBA00022448"/>
    </source>
</evidence>
<dbReference type="HOGENOM" id="CLU_050218_0_0_6"/>
<keyword evidence="6" id="KW-0472">Membrane</keyword>
<accession>W0DX63</accession>
<dbReference type="STRING" id="717772.THIAE_06595"/>
<evidence type="ECO:0000256" key="4">
    <source>
        <dbReference type="ARBA" id="ARBA00022452"/>
    </source>
</evidence>
<dbReference type="InParanoid" id="W0DX63"/>
<evidence type="ECO:0000256" key="1">
    <source>
        <dbReference type="ARBA" id="ARBA00004442"/>
    </source>
</evidence>
<comment type="similarity">
    <text evidence="2">Belongs to the outer membrane factor (OMF) (TC 1.B.17) family.</text>
</comment>
<sequence>MNTKFLWPLLGFSLALPVQAATDPLPNPFTLDDALNWSLTADPHFLRQQAIQQINRAEQDATSAEQGISLGFVGRLGQREFMDERQDYNLAALQFSAPLYDFGRTQSVLAALAIESEAHEQLLHYQTLQYRLTLMQRVFDVLLADLNYRVKNEAMAIAFVTLDKVEEDFALERVSELKLTESQREYQTAFLARQQAQLMMRQSRLRLGNALGLGATIVPRVEVPSEIQLPLTLDTLDVYQQRLEQQNPLLVALDKQYSAQQQRVDVARSGLKPTIRADAKVGQLSSYPRTREGRWEAGITFELPLYDSGLTRAKVDKAISKVTIAQAERDYQAQLLRDQLTQLYFELSLLGVEGQLLTAKQNFASVNFDVARAMYENELQADFGHSLVEISQSDYDELAFRFRKVLLWAQLNLLLGAEDLLNFDQMIKESAND</sequence>
<feature type="signal peptide" evidence="8">
    <location>
        <begin position="1"/>
        <end position="20"/>
    </location>
</feature>
<dbReference type="KEGG" id="tao:THIAE_06595"/>
<gene>
    <name evidence="9" type="ORF">THIAE_06595</name>
</gene>
<dbReference type="RefSeq" id="WP_006460995.1">
    <property type="nucleotide sequence ID" value="NZ_CP007030.1"/>
</dbReference>
<evidence type="ECO:0000256" key="5">
    <source>
        <dbReference type="ARBA" id="ARBA00022692"/>
    </source>
</evidence>
<keyword evidence="8" id="KW-0732">Signal</keyword>
<dbReference type="InterPro" id="IPR051906">
    <property type="entry name" value="TolC-like"/>
</dbReference>
<proteinExistence type="inferred from homology"/>
<dbReference type="PANTHER" id="PTHR30026">
    <property type="entry name" value="OUTER MEMBRANE PROTEIN TOLC"/>
    <property type="match status" value="1"/>
</dbReference>
<keyword evidence="7" id="KW-0998">Cell outer membrane</keyword>
<dbReference type="GO" id="GO:0015288">
    <property type="term" value="F:porin activity"/>
    <property type="evidence" value="ECO:0007669"/>
    <property type="project" value="TreeGrafter"/>
</dbReference>
<protein>
    <submittedName>
        <fullName evidence="9">Transporter</fullName>
    </submittedName>
</protein>
<evidence type="ECO:0000256" key="2">
    <source>
        <dbReference type="ARBA" id="ARBA00007613"/>
    </source>
</evidence>
<evidence type="ECO:0000313" key="10">
    <source>
        <dbReference type="Proteomes" id="UP000005380"/>
    </source>
</evidence>
<dbReference type="EMBL" id="CP007030">
    <property type="protein sequence ID" value="AHF01466.1"/>
    <property type="molecule type" value="Genomic_DNA"/>
</dbReference>
<dbReference type="Gene3D" id="1.20.1600.10">
    <property type="entry name" value="Outer membrane efflux proteins (OEP)"/>
    <property type="match status" value="1"/>
</dbReference>
<keyword evidence="3" id="KW-0813">Transport</keyword>
<dbReference type="Pfam" id="PF02321">
    <property type="entry name" value="OEP"/>
    <property type="match status" value="1"/>
</dbReference>
<comment type="subcellular location">
    <subcellularLocation>
        <location evidence="1">Cell outer membrane</location>
    </subcellularLocation>
</comment>
<dbReference type="Proteomes" id="UP000005380">
    <property type="component" value="Chromosome"/>
</dbReference>
<evidence type="ECO:0000313" key="9">
    <source>
        <dbReference type="EMBL" id="AHF01466.1"/>
    </source>
</evidence>
<dbReference type="OrthoDB" id="9786815at2"/>
<evidence type="ECO:0000256" key="7">
    <source>
        <dbReference type="ARBA" id="ARBA00023237"/>
    </source>
</evidence>
<dbReference type="PANTHER" id="PTHR30026:SF20">
    <property type="entry name" value="OUTER MEMBRANE PROTEIN TOLC"/>
    <property type="match status" value="1"/>
</dbReference>
<dbReference type="GO" id="GO:0015562">
    <property type="term" value="F:efflux transmembrane transporter activity"/>
    <property type="evidence" value="ECO:0007669"/>
    <property type="project" value="InterPro"/>
</dbReference>
<dbReference type="eggNOG" id="COG1538">
    <property type="taxonomic scope" value="Bacteria"/>
</dbReference>
<dbReference type="SUPFAM" id="SSF56954">
    <property type="entry name" value="Outer membrane efflux proteins (OEP)"/>
    <property type="match status" value="1"/>
</dbReference>
<dbReference type="InterPro" id="IPR003423">
    <property type="entry name" value="OMP_efflux"/>
</dbReference>
<keyword evidence="4" id="KW-1134">Transmembrane beta strand</keyword>
<organism evidence="9 10">
    <name type="scientific">Thiomicrospira aerophila AL3</name>
    <dbReference type="NCBI Taxonomy" id="717772"/>
    <lineage>
        <taxon>Bacteria</taxon>
        <taxon>Pseudomonadati</taxon>
        <taxon>Pseudomonadota</taxon>
        <taxon>Gammaproteobacteria</taxon>
        <taxon>Thiotrichales</taxon>
        <taxon>Piscirickettsiaceae</taxon>
        <taxon>Thiomicrospira</taxon>
    </lineage>
</organism>
<name>W0DX63_9GAMM</name>
<evidence type="ECO:0000256" key="6">
    <source>
        <dbReference type="ARBA" id="ARBA00023136"/>
    </source>
</evidence>
<keyword evidence="5" id="KW-0812">Transmembrane</keyword>